<dbReference type="InterPro" id="IPR010071">
    <property type="entry name" value="AA_adenyl_dom"/>
</dbReference>
<evidence type="ECO:0000259" key="4">
    <source>
        <dbReference type="PROSITE" id="PS50075"/>
    </source>
</evidence>
<dbReference type="RefSeq" id="WP_074373920.1">
    <property type="nucleotide sequence ID" value="NZ_AP024907.1"/>
</dbReference>
<dbReference type="InterPro" id="IPR045851">
    <property type="entry name" value="AMP-bd_C_sf"/>
</dbReference>
<dbReference type="PROSITE" id="PS50075">
    <property type="entry name" value="CARRIER"/>
    <property type="match status" value="2"/>
</dbReference>
<dbReference type="EMBL" id="FSSB01000018">
    <property type="protein sequence ID" value="SIO95432.1"/>
    <property type="molecule type" value="Genomic_DNA"/>
</dbReference>
<dbReference type="GO" id="GO:0031177">
    <property type="term" value="F:phosphopantetheine binding"/>
    <property type="evidence" value="ECO:0007669"/>
    <property type="project" value="InterPro"/>
</dbReference>
<dbReference type="InterPro" id="IPR000873">
    <property type="entry name" value="AMP-dep_synth/lig_dom"/>
</dbReference>
<dbReference type="Pfam" id="PF00501">
    <property type="entry name" value="AMP-binding"/>
    <property type="match status" value="2"/>
</dbReference>
<dbReference type="PROSITE" id="PS00455">
    <property type="entry name" value="AMP_BINDING"/>
    <property type="match status" value="2"/>
</dbReference>
<dbReference type="Gene3D" id="3.30.559.10">
    <property type="entry name" value="Chloramphenicol acetyltransferase-like domain"/>
    <property type="match status" value="3"/>
</dbReference>
<dbReference type="SMART" id="SM00824">
    <property type="entry name" value="PKS_TE"/>
    <property type="match status" value="1"/>
</dbReference>
<dbReference type="Pfam" id="PF13193">
    <property type="entry name" value="AMP-binding_C"/>
    <property type="match status" value="2"/>
</dbReference>
<dbReference type="FunFam" id="3.40.50.980:FF:000002">
    <property type="entry name" value="Enterobactin synthetase component F"/>
    <property type="match status" value="1"/>
</dbReference>
<dbReference type="Pfam" id="PF00975">
    <property type="entry name" value="Thioesterase"/>
    <property type="match status" value="1"/>
</dbReference>
<dbReference type="Proteomes" id="UP000184774">
    <property type="component" value="Unassembled WGS sequence"/>
</dbReference>
<dbReference type="FunFam" id="2.30.38.10:FF:000001">
    <property type="entry name" value="Non-ribosomal peptide synthetase PvdI"/>
    <property type="match status" value="2"/>
</dbReference>
<dbReference type="GO" id="GO:0043041">
    <property type="term" value="P:amino acid activation for nonribosomal peptide biosynthetic process"/>
    <property type="evidence" value="ECO:0007669"/>
    <property type="project" value="TreeGrafter"/>
</dbReference>
<dbReference type="PANTHER" id="PTHR45527">
    <property type="entry name" value="NONRIBOSOMAL PEPTIDE SYNTHETASE"/>
    <property type="match status" value="1"/>
</dbReference>
<dbReference type="NCBIfam" id="TIGR01733">
    <property type="entry name" value="AA-adenyl-dom"/>
    <property type="match status" value="2"/>
</dbReference>
<dbReference type="InterPro" id="IPR036736">
    <property type="entry name" value="ACP-like_sf"/>
</dbReference>
<dbReference type="InterPro" id="IPR009081">
    <property type="entry name" value="PP-bd_ACP"/>
</dbReference>
<keyword evidence="3" id="KW-0597">Phosphoprotein</keyword>
<dbReference type="InterPro" id="IPR001242">
    <property type="entry name" value="Condensation_dom"/>
</dbReference>
<name>A0A1N6M7L8_9VIBR</name>
<dbReference type="Gene3D" id="3.40.50.980">
    <property type="match status" value="4"/>
</dbReference>
<accession>A0A1N6M7L8</accession>
<dbReference type="Pfam" id="PF00550">
    <property type="entry name" value="PP-binding"/>
    <property type="match status" value="2"/>
</dbReference>
<dbReference type="InterPro" id="IPR029058">
    <property type="entry name" value="AB_hydrolase_fold"/>
</dbReference>
<dbReference type="FunFam" id="3.40.50.12780:FF:000012">
    <property type="entry name" value="Non-ribosomal peptide synthetase"/>
    <property type="match status" value="1"/>
</dbReference>
<organism evidence="5 6">
    <name type="scientific">Vibrio spartinae</name>
    <dbReference type="NCBI Taxonomy" id="1918945"/>
    <lineage>
        <taxon>Bacteria</taxon>
        <taxon>Pseudomonadati</taxon>
        <taxon>Pseudomonadota</taxon>
        <taxon>Gammaproteobacteria</taxon>
        <taxon>Vibrionales</taxon>
        <taxon>Vibrionaceae</taxon>
        <taxon>Vibrio</taxon>
    </lineage>
</organism>
<dbReference type="InterPro" id="IPR001031">
    <property type="entry name" value="Thioesterase"/>
</dbReference>
<evidence type="ECO:0000256" key="1">
    <source>
        <dbReference type="ARBA" id="ARBA00001957"/>
    </source>
</evidence>
<evidence type="ECO:0000313" key="5">
    <source>
        <dbReference type="EMBL" id="SIO95432.1"/>
    </source>
</evidence>
<reference evidence="5 6" key="1">
    <citation type="submission" date="2016-12" db="EMBL/GenBank/DDBJ databases">
        <authorList>
            <person name="Song W.-J."/>
            <person name="Kurnit D.M."/>
        </authorList>
    </citation>
    <scope>NUCLEOTIDE SEQUENCE [LARGE SCALE GENOMIC DNA]</scope>
    <source>
        <strain evidence="5 6">CECT 9026</strain>
    </source>
</reference>
<dbReference type="Gene3D" id="1.10.1200.10">
    <property type="entry name" value="ACP-like"/>
    <property type="match status" value="1"/>
</dbReference>
<dbReference type="SUPFAM" id="SSF53474">
    <property type="entry name" value="alpha/beta-Hydrolases"/>
    <property type="match status" value="1"/>
</dbReference>
<evidence type="ECO:0000313" key="6">
    <source>
        <dbReference type="Proteomes" id="UP000184774"/>
    </source>
</evidence>
<dbReference type="GO" id="GO:0009239">
    <property type="term" value="P:enterobactin biosynthetic process"/>
    <property type="evidence" value="ECO:0007669"/>
    <property type="project" value="TreeGrafter"/>
</dbReference>
<dbReference type="PROSITE" id="PS00012">
    <property type="entry name" value="PHOSPHOPANTETHEINE"/>
    <property type="match status" value="2"/>
</dbReference>
<dbReference type="SUPFAM" id="SSF47336">
    <property type="entry name" value="ACP-like"/>
    <property type="match status" value="2"/>
</dbReference>
<dbReference type="SMART" id="SM00823">
    <property type="entry name" value="PKS_PP"/>
    <property type="match status" value="2"/>
</dbReference>
<dbReference type="GO" id="GO:0009366">
    <property type="term" value="C:enterobactin synthetase complex"/>
    <property type="evidence" value="ECO:0007669"/>
    <property type="project" value="TreeGrafter"/>
</dbReference>
<dbReference type="CDD" id="cd17646">
    <property type="entry name" value="A_NRPS_AB3403-like"/>
    <property type="match status" value="1"/>
</dbReference>
<dbReference type="InterPro" id="IPR023213">
    <property type="entry name" value="CAT-like_dom_sf"/>
</dbReference>
<dbReference type="SUPFAM" id="SSF52777">
    <property type="entry name" value="CoA-dependent acyltransferases"/>
    <property type="match status" value="6"/>
</dbReference>
<dbReference type="InterPro" id="IPR020845">
    <property type="entry name" value="AMP-binding_CS"/>
</dbReference>
<dbReference type="GO" id="GO:0005829">
    <property type="term" value="C:cytosol"/>
    <property type="evidence" value="ECO:0007669"/>
    <property type="project" value="TreeGrafter"/>
</dbReference>
<keyword evidence="2" id="KW-0596">Phosphopantetheine</keyword>
<dbReference type="Gene3D" id="3.40.50.1820">
    <property type="entry name" value="alpha/beta hydrolase"/>
    <property type="match status" value="1"/>
</dbReference>
<proteinExistence type="predicted"/>
<sequence length="2847" mass="314269">MKDHQVPEEQYALIGTQQGIWFGQQVMPRPESLNVAHYIEIEGTLDLERFTQAVNHGVAAADSLHVEYLDVDGAIKQRGFAPEHAQDVLEVMDFSQSALVEASALAWMKADLATPIELQGTSPRYRHCLIDVSESGQPKWLWYQRYHHIDVDGFSFNAITQHIVSEYNRLMLGTAKPAPFTPFKAVIAEHQQFYQSEACQQARSFWQNQASQLPDIMSLATGGRRRSATGVEKFTIELAGGDWLHRAGHQVLPSEFAMALVFAYLHLVSGTQHVCVGFPFMRRMGSSAARSTGAVVNVLPLTLAVEPTMTISDVAKSMNKVIRQTRRHQMYDAEQIQRDSGRVGQALYGPILNYKPFEEEINLAGTKGHTHILSAGPIDDIEFSPQLKHDQLSLTLTANAETYSRQSLALHARRFAQMVGQIARNPDRPLHALDIVPSCEQANIARWSTGRVSEERLQARSVLTVFAGQVKQKPHAIALSFAQQRWTFAQLDQAITTRAQQITAFGAGKGDMIGVALPRSAETIITMLAVLRAGAVYLPLDLAYPQERIETILAQARPKGVIVEQTESLPWQSLTHCISLTALASLNVTESEHPELEIAPSDVAYIVFTSGSTGKPKGVMNTHVALVNLLDSHRQSVFANAIHRLAEQQQCDESDVQVRAAHTTSFSFDASWEQVIWMLCGHTLHLYDDEQRKDACELTEKVAQDQINALDLPPSLLSQMLDNGLMTASHVPTLVLIGSEAVPEPLWSRVKAYPDLLVENCYGPTEFTVDAVSASLNVDDTPVIGQPILNAKAYVFDTQLNPVAVGEVGELYLAGAGLAKGYLNQPGMTAERFVADPFGHGQIMYRTGDLVKWRDNGQLAFIGRSDDQVKVRGFRIELGDVESAMNAIDGVETTVVIAQRHGASHRLIAYCTLVNHARSQLDEHSLLTQIAAAVPEYMVPAALVIMAQFPLNVNGKIDRQALPEPTIVSGNTWVAPVNHQQQVLCDAVAELLGADKVGTADDFFALGGDSISAMGLGTLLRKAGYELRPRDIFSARQLRGMAELMQPLRRQVTQNQDGDILPLPMWRWFEEHFAEHTRYVQGVFVEIESDVTLAHLQAGLTQLVANHSACRLIKQETRYVIQSMAQLKVDTWVETMQVADLDHADLDGVFAHASQMLSPDSQMLRLVQMRDRTGRCGLMILAHHLMIDGVSWRILLPQLNTLVRSQVNGVKAEMTPEVTGLNTWSQALCQHLPQLTQQASDWIAQESRFVEPCKPPAEKGNVVHRRVLLPTVLTQSMLSHCQDSQAIDIDELLMAAVTSALGQCYQKEAIKLYLESHGREEFDASLNLSQTLGWFTTEFPLVIDLPAAGEISALLRQVKQAKRRVKDKGLGYMSLRYLDCPSLDNPYCETLTALSQQHPASLLFNYLGRFEQTQAMWTPISRAGQFADSFAVSLNSEHALLHPLELNIFVDESDNEAQFALNWAWDDAQFSHDEIDTICDRITQQLAVMLHWMNAQQALQVSLRVAAEYTQTGVSLDDAAAFANRFGPLRDILPALPLQEGLLFQSQLGDENSNYNSTTRLTFQGEVNPQQVQRALNAVITRHPQLGAKFDSSILGRTVQLMPQTDVSWPLTCVDIRSESAQQQQTYLAQAEKQTLVRQFDLHHPDESLLDATLIHHGDGQSTLFVSAHHLVVDGWSTPILLGDFLTAYAQGTPSLPPVSASYADVVSQLKQRDKGQAGLLWQQVLQDVTPTIAFEDVPVDDQVKEHALIIDAEKTQQLSQRLSAYGLTMNSLMQGVWSCILGSMTGREDVVFGTPVSGRFGHVKGIDEQIGLFSNTIPVRMKLDAKQSLLAQLQAHQATQIQLLEHDELGLGEIQQLAGGETLFDTLLVVENYPDHSAWYDQDYQGATLTHIHNRGYTHYPFTILVLPGEQIHVLFEYRDTVGIAQQVMQRFATVLQAVIDAPERPLTQLDLRLDDEIALQQRINQTTAEVSQQTLRSLMAAQAARTPEQIALVDSDYRLSYQAMREHVIAIANLLVRQDVGVGDVVAVALPRSVKLSLAFNSIIECGAAYLPLDVSYPDERLAYMIHDAKPKLIVTTSEHQARFGDYGQLLILDELPDPTPLSDVPGQPVLDPAHGAYIIYTSGSTGNPKGVLVSHRAIVNRLQWMQSEYQLNHHDVVLQKTPCSFDVSVWEFFWPLIQGATLVMAPPESHKDPEWLMAVIEDYQVTTMHFVPSMLAAFMASVEANAEQLTIEQMTAEQTVQVAPSLQRVFCSGEALSKALAHVYAKWIDAPLHNLYGPTEAAVDVTYCPAFGDPIDESLGHSVPIGLPVWNTQLYVLDSFLRATPVGVPGELYLAGDQLAIGYLNRSALTADRFIANPFEHGERMYRTGDVVRWLPSGKIEYLGRSDDQLKIRGQRIELGEIETALQSLPGVKQALVCAKALGSDTLGSDKSITGADDRQLVGYVILNASEQTDGEALKAALSTHLPAHMVPIAIIVLEAFPLSANGKLDRKALPLPSDIVTGERRKARPGLEAQLVAIFADVLGIDTLGIHTLSAEDDFFALGGHSLMAMKLAADIRRVLNVPVTVGQIMVNPTVEKLALLLLDDEARNDPTLAGFGEVLPIRAGNGPALFCINSASGFAWQYTGLPKYLQGNYPIVGLQSPRPSGAIAAGADMQAACDIHMQALKKIQPHGPYHLLGYSFGGTVAQSLAAQLQQQGETVAFLGLLDTYPPEGQDWDGPMNEEAQEEIEREKDLFLAANDVTDDELDQQRAAMFQDISANYADAVRLLSGARSSPYEGRVDLFVAQRTLPQGYDIDHHWQPFLTQLEQHHFDCSHEDILAPEHVGDIGEHLNALLCQVETLQS</sequence>
<dbReference type="InterPro" id="IPR006162">
    <property type="entry name" value="Ppantetheine_attach_site"/>
</dbReference>
<dbReference type="GO" id="GO:0047527">
    <property type="term" value="F:2,3-dihydroxybenzoate-serine ligase activity"/>
    <property type="evidence" value="ECO:0007669"/>
    <property type="project" value="TreeGrafter"/>
</dbReference>
<dbReference type="OrthoDB" id="9757559at2"/>
<feature type="domain" description="Carrier" evidence="4">
    <location>
        <begin position="2510"/>
        <end position="2590"/>
    </location>
</feature>
<dbReference type="SUPFAM" id="SSF56801">
    <property type="entry name" value="Acetyl-CoA synthetase-like"/>
    <property type="match status" value="2"/>
</dbReference>
<dbReference type="NCBIfam" id="NF003417">
    <property type="entry name" value="PRK04813.1"/>
    <property type="match status" value="2"/>
</dbReference>
<dbReference type="InterPro" id="IPR020806">
    <property type="entry name" value="PKS_PP-bd"/>
</dbReference>
<evidence type="ECO:0000256" key="3">
    <source>
        <dbReference type="ARBA" id="ARBA00022553"/>
    </source>
</evidence>
<feature type="domain" description="Carrier" evidence="4">
    <location>
        <begin position="975"/>
        <end position="1049"/>
    </location>
</feature>
<dbReference type="InterPro" id="IPR025110">
    <property type="entry name" value="AMP-bd_C"/>
</dbReference>
<evidence type="ECO:0000256" key="2">
    <source>
        <dbReference type="ARBA" id="ARBA00022450"/>
    </source>
</evidence>
<gene>
    <name evidence="5" type="primary">lgrB</name>
    <name evidence="5" type="ORF">VSP9026_03176</name>
</gene>
<dbReference type="Gene3D" id="3.30.559.30">
    <property type="entry name" value="Nonribosomal peptide synthetase, condensation domain"/>
    <property type="match status" value="3"/>
</dbReference>
<dbReference type="PANTHER" id="PTHR45527:SF1">
    <property type="entry name" value="FATTY ACID SYNTHASE"/>
    <property type="match status" value="1"/>
</dbReference>
<dbReference type="Gene3D" id="3.30.300.30">
    <property type="match status" value="2"/>
</dbReference>
<protein>
    <submittedName>
        <fullName evidence="5">Linear gramicidin synthase subunit B</fullName>
    </submittedName>
</protein>
<dbReference type="Gene3D" id="2.30.38.10">
    <property type="entry name" value="Luciferase, Domain 3"/>
    <property type="match status" value="2"/>
</dbReference>
<dbReference type="FunFam" id="3.30.300.30:FF:000010">
    <property type="entry name" value="Enterobactin synthetase component F"/>
    <property type="match status" value="1"/>
</dbReference>
<comment type="cofactor">
    <cofactor evidence="1">
        <name>pantetheine 4'-phosphate</name>
        <dbReference type="ChEBI" id="CHEBI:47942"/>
    </cofactor>
</comment>
<dbReference type="InterPro" id="IPR020802">
    <property type="entry name" value="TesA-like"/>
</dbReference>
<dbReference type="Pfam" id="PF00668">
    <property type="entry name" value="Condensation"/>
    <property type="match status" value="3"/>
</dbReference>
<dbReference type="CDD" id="cd05930">
    <property type="entry name" value="A_NRPS"/>
    <property type="match status" value="1"/>
</dbReference>